<keyword evidence="5" id="KW-0711">Selenium</keyword>
<dbReference type="Pfam" id="PF02769">
    <property type="entry name" value="AIRS_C"/>
    <property type="match status" value="1"/>
</dbReference>
<keyword evidence="1 9" id="KW-0808">Transferase</keyword>
<dbReference type="Proteomes" id="UP001595579">
    <property type="component" value="Unassembled WGS sequence"/>
</dbReference>
<proteinExistence type="predicted"/>
<dbReference type="SUPFAM" id="SSF56042">
    <property type="entry name" value="PurM C-terminal domain-like"/>
    <property type="match status" value="1"/>
</dbReference>
<feature type="domain" description="FAD/NAD(P)-binding" evidence="8">
    <location>
        <begin position="11"/>
        <end position="304"/>
    </location>
</feature>
<dbReference type="InterPro" id="IPR004536">
    <property type="entry name" value="SPS/SelD"/>
</dbReference>
<dbReference type="InterPro" id="IPR036921">
    <property type="entry name" value="PurM-like_N_sf"/>
</dbReference>
<dbReference type="NCBIfam" id="TIGR00476">
    <property type="entry name" value="selD"/>
    <property type="match status" value="1"/>
</dbReference>
<dbReference type="CDD" id="cd02195">
    <property type="entry name" value="SelD"/>
    <property type="match status" value="1"/>
</dbReference>
<dbReference type="Pfam" id="PF00586">
    <property type="entry name" value="AIRS"/>
    <property type="match status" value="1"/>
</dbReference>
<dbReference type="SUPFAM" id="SSF55326">
    <property type="entry name" value="PurM N-terminal domain-like"/>
    <property type="match status" value="1"/>
</dbReference>
<dbReference type="RefSeq" id="WP_386776785.1">
    <property type="nucleotide sequence ID" value="NZ_JBHRUG010000048.1"/>
</dbReference>
<dbReference type="InterPro" id="IPR023753">
    <property type="entry name" value="FAD/NAD-binding_dom"/>
</dbReference>
<protein>
    <submittedName>
        <fullName evidence="9">Selenide, water dikinase SelD</fullName>
        <ecNumber evidence="9">2.7.9.3</ecNumber>
    </submittedName>
</protein>
<evidence type="ECO:0000313" key="10">
    <source>
        <dbReference type="Proteomes" id="UP001595579"/>
    </source>
</evidence>
<dbReference type="SUPFAM" id="SSF51905">
    <property type="entry name" value="FAD/NAD(P)-binding domain"/>
    <property type="match status" value="2"/>
</dbReference>
<dbReference type="InterPro" id="IPR016188">
    <property type="entry name" value="PurM-like_N"/>
</dbReference>
<evidence type="ECO:0000256" key="5">
    <source>
        <dbReference type="ARBA" id="ARBA00023266"/>
    </source>
</evidence>
<evidence type="ECO:0000256" key="1">
    <source>
        <dbReference type="ARBA" id="ARBA00022679"/>
    </source>
</evidence>
<reference evidence="10" key="1">
    <citation type="journal article" date="2019" name="Int. J. Syst. Evol. Microbiol.">
        <title>The Global Catalogue of Microorganisms (GCM) 10K type strain sequencing project: providing services to taxonomists for standard genome sequencing and annotation.</title>
        <authorList>
            <consortium name="The Broad Institute Genomics Platform"/>
            <consortium name="The Broad Institute Genome Sequencing Center for Infectious Disease"/>
            <person name="Wu L."/>
            <person name="Ma J."/>
        </authorList>
    </citation>
    <scope>NUCLEOTIDE SEQUENCE [LARGE SCALE GENOMIC DNA]</scope>
    <source>
        <strain evidence="10">CECT 7698</strain>
    </source>
</reference>
<name>A0ABV7LUA1_9GAMM</name>
<evidence type="ECO:0000259" key="7">
    <source>
        <dbReference type="Pfam" id="PF02769"/>
    </source>
</evidence>
<dbReference type="EC" id="2.7.9.3" evidence="9"/>
<dbReference type="InterPro" id="IPR010918">
    <property type="entry name" value="PurM-like_C_dom"/>
</dbReference>
<dbReference type="PANTHER" id="PTHR10256:SF0">
    <property type="entry name" value="INACTIVE SELENIDE, WATER DIKINASE-LIKE PROTEIN-RELATED"/>
    <property type="match status" value="1"/>
</dbReference>
<dbReference type="EMBL" id="JBHRUG010000048">
    <property type="protein sequence ID" value="MFC3286019.1"/>
    <property type="molecule type" value="Genomic_DNA"/>
</dbReference>
<dbReference type="PANTHER" id="PTHR10256">
    <property type="entry name" value="SELENIDE, WATER DIKINASE"/>
    <property type="match status" value="1"/>
</dbReference>
<evidence type="ECO:0000259" key="8">
    <source>
        <dbReference type="Pfam" id="PF07992"/>
    </source>
</evidence>
<dbReference type="GO" id="GO:0004756">
    <property type="term" value="F:selenide, water dikinase activity"/>
    <property type="evidence" value="ECO:0007669"/>
    <property type="project" value="UniProtKB-EC"/>
</dbReference>
<dbReference type="InterPro" id="IPR036188">
    <property type="entry name" value="FAD/NAD-bd_sf"/>
</dbReference>
<comment type="caution">
    <text evidence="9">The sequence shown here is derived from an EMBL/GenBank/DDBJ whole genome shotgun (WGS) entry which is preliminary data.</text>
</comment>
<dbReference type="Pfam" id="PF07992">
    <property type="entry name" value="Pyr_redox_2"/>
    <property type="match status" value="1"/>
</dbReference>
<keyword evidence="10" id="KW-1185">Reference proteome</keyword>
<evidence type="ECO:0000259" key="6">
    <source>
        <dbReference type="Pfam" id="PF00586"/>
    </source>
</evidence>
<dbReference type="NCBIfam" id="TIGR03169">
    <property type="entry name" value="Nterm_to_SelD"/>
    <property type="match status" value="1"/>
</dbReference>
<keyword evidence="3" id="KW-0418">Kinase</keyword>
<accession>A0ABV7LUA1</accession>
<dbReference type="Gene3D" id="3.50.50.100">
    <property type="match status" value="1"/>
</dbReference>
<dbReference type="InterPro" id="IPR017584">
    <property type="entry name" value="Pyridine_nucleo_diS_OxRdtase_N"/>
</dbReference>
<dbReference type="Gene3D" id="3.30.1330.10">
    <property type="entry name" value="PurM-like, N-terminal domain"/>
    <property type="match status" value="1"/>
</dbReference>
<sequence>MQQPDSPVLRDIVLIGGGHSHVGVLKRFAMHPEPGVRLTLICRDTHTPYSGMLPGYIAGHYTFDEVHIDLRRLAEYAGARFLSDEAVGIDHSAQQVLCRSRPPVPYDLLSINIGSTPRVDQVAGAGEHAVPVKPIHRFNDRWLTLLERIKRHPGTTRIAVVGGGAGGVELLLAMQYRLRKELVAQGRNPEELVFQLFTRSAQILPTHNARVRAHFERTLAARGVAVHTASEVVSVAEDRLRCAQGHWHAADEIVWVTNAGGAAWLQDTRLALDEEGFIQVDETLRSLTDPAVFAAGDIATQVDHPREKAGVFAVRQGRPLADNLRASITGRPLKPYHPQARWLALISTGDRHAVASRGALFLAGDWVWRWKDWIDHRFMSKFNDLPPMEEGAAKAPAPSRVVLDEEESAQAISAIAMRCGGCGAKVGASVLSRALATLTPAPRDEVLIGLHAPDDAAVVRVPPGKAMVHTVDFFRAFIDDPYVFGKIAANHALGDIFAMGAEAQTATAVATVPQGLEAKVEDTVFQMMSGALEVLNEADCALVGGHTGEGRELALGFAVNGLIDADGNSALRKGGMRPGNVLILTKPIGTGTLFAAHARLAARGRWIDAALASMCQSNRLGARCLRKHGATACTDLTGFGLLGHLVEMTRPSNVDAELDLAALPLLDGAEETVAAGILSSLQPANVRLRRALRDQSAWLDHPRYPLLFDPQTAGGLLASVPAERAMDCLSDLRELGYAKAAIIGHVCEPGEALEPIALKDPALTDPALTEAIPEQPVLDKQAHKA</sequence>
<keyword evidence="2" id="KW-0547">Nucleotide-binding</keyword>
<dbReference type="InterPro" id="IPR036676">
    <property type="entry name" value="PurM-like_C_sf"/>
</dbReference>
<feature type="domain" description="PurM-like N-terminal" evidence="6">
    <location>
        <begin position="454"/>
        <end position="562"/>
    </location>
</feature>
<feature type="domain" description="PurM-like C-terminal" evidence="7">
    <location>
        <begin position="577"/>
        <end position="749"/>
    </location>
</feature>
<keyword evidence="4" id="KW-0067">ATP-binding</keyword>
<evidence type="ECO:0000313" key="9">
    <source>
        <dbReference type="EMBL" id="MFC3286019.1"/>
    </source>
</evidence>
<evidence type="ECO:0000256" key="3">
    <source>
        <dbReference type="ARBA" id="ARBA00022777"/>
    </source>
</evidence>
<evidence type="ECO:0000256" key="2">
    <source>
        <dbReference type="ARBA" id="ARBA00022741"/>
    </source>
</evidence>
<gene>
    <name evidence="9" type="primary">selD</name>
    <name evidence="9" type="ORF">ACFOEV_20680</name>
</gene>
<evidence type="ECO:0000256" key="4">
    <source>
        <dbReference type="ARBA" id="ARBA00022840"/>
    </source>
</evidence>
<dbReference type="Gene3D" id="3.90.650.10">
    <property type="entry name" value="PurM-like C-terminal domain"/>
    <property type="match status" value="1"/>
</dbReference>
<organism evidence="9 10">
    <name type="scientific">Litchfieldella rifensis</name>
    <dbReference type="NCBI Taxonomy" id="762643"/>
    <lineage>
        <taxon>Bacteria</taxon>
        <taxon>Pseudomonadati</taxon>
        <taxon>Pseudomonadota</taxon>
        <taxon>Gammaproteobacteria</taxon>
        <taxon>Oceanospirillales</taxon>
        <taxon>Halomonadaceae</taxon>
        <taxon>Litchfieldella</taxon>
    </lineage>
</organism>